<organism evidence="6 7">
    <name type="scientific">Pyxicephalus adspersus</name>
    <name type="common">African bullfrog</name>
    <dbReference type="NCBI Taxonomy" id="30357"/>
    <lineage>
        <taxon>Eukaryota</taxon>
        <taxon>Metazoa</taxon>
        <taxon>Chordata</taxon>
        <taxon>Craniata</taxon>
        <taxon>Vertebrata</taxon>
        <taxon>Euteleostomi</taxon>
        <taxon>Amphibia</taxon>
        <taxon>Batrachia</taxon>
        <taxon>Anura</taxon>
        <taxon>Neobatrachia</taxon>
        <taxon>Ranoidea</taxon>
        <taxon>Pyxicephalidae</taxon>
        <taxon>Pyxicephalinae</taxon>
        <taxon>Pyxicephalus</taxon>
    </lineage>
</organism>
<dbReference type="PANTHER" id="PTHR10500">
    <property type="entry name" value="BETA-MICROSEMINOPROTEIN"/>
    <property type="match status" value="1"/>
</dbReference>
<dbReference type="AlphaFoldDB" id="A0AAV2ZFJ9"/>
<evidence type="ECO:0000313" key="7">
    <source>
        <dbReference type="Proteomes" id="UP001181693"/>
    </source>
</evidence>
<comment type="caution">
    <text evidence="6">The sequence shown here is derived from an EMBL/GenBank/DDBJ whole genome shotgun (WGS) entry which is preliminary data.</text>
</comment>
<evidence type="ECO:0000256" key="1">
    <source>
        <dbReference type="ARBA" id="ARBA00004613"/>
    </source>
</evidence>
<dbReference type="EMBL" id="DYDO01000012">
    <property type="protein sequence ID" value="DBA15284.1"/>
    <property type="molecule type" value="Genomic_DNA"/>
</dbReference>
<evidence type="ECO:0000313" key="6">
    <source>
        <dbReference type="EMBL" id="DBA15284.1"/>
    </source>
</evidence>
<dbReference type="Gene3D" id="2.20.25.590">
    <property type="match status" value="1"/>
</dbReference>
<dbReference type="PANTHER" id="PTHR10500:SF7">
    <property type="entry name" value="BETA-MICROSEMINOPROTEIN"/>
    <property type="match status" value="1"/>
</dbReference>
<keyword evidence="5" id="KW-0732">Signal</keyword>
<reference evidence="6" key="1">
    <citation type="thesis" date="2020" institute="ProQuest LLC" country="789 East Eisenhower Parkway, Ann Arbor, MI, USA">
        <title>Comparative Genomics and Chromosome Evolution.</title>
        <authorList>
            <person name="Mudd A.B."/>
        </authorList>
    </citation>
    <scope>NUCLEOTIDE SEQUENCE</scope>
    <source>
        <strain evidence="6">1538</strain>
        <tissue evidence="6">Blood</tissue>
    </source>
</reference>
<proteinExistence type="inferred from homology"/>
<sequence>MKFLLALAFIACICLNVCNAACFTQLPEQPPKGCLYNGKLHSLGKSWRTKNCWDCSCDLEGELHCCQAYVDFLNYGTPVTNNENCKFRFDRKACKYILIENEDPEKKCTEYAMVG</sequence>
<gene>
    <name evidence="6" type="ORF">GDO54_004517</name>
</gene>
<dbReference type="Gene3D" id="2.10.70.10">
    <property type="entry name" value="Complement Module, domain 1"/>
    <property type="match status" value="1"/>
</dbReference>
<keyword evidence="3" id="KW-0964">Secreted</keyword>
<keyword evidence="7" id="KW-1185">Reference proteome</keyword>
<evidence type="ECO:0008006" key="8">
    <source>
        <dbReference type="Google" id="ProtNLM"/>
    </source>
</evidence>
<evidence type="ECO:0000256" key="4">
    <source>
        <dbReference type="ARBA" id="ARBA00023157"/>
    </source>
</evidence>
<evidence type="ECO:0000256" key="5">
    <source>
        <dbReference type="SAM" id="SignalP"/>
    </source>
</evidence>
<protein>
    <recommendedName>
        <fullName evidence="8">Beta-microseminoprotein</fullName>
    </recommendedName>
</protein>
<dbReference type="GO" id="GO:0005576">
    <property type="term" value="C:extracellular region"/>
    <property type="evidence" value="ECO:0007669"/>
    <property type="project" value="UniProtKB-SubCell"/>
</dbReference>
<dbReference type="Proteomes" id="UP001181693">
    <property type="component" value="Unassembled WGS sequence"/>
</dbReference>
<feature type="chain" id="PRO_5043999518" description="Beta-microseminoprotein" evidence="5">
    <location>
        <begin position="21"/>
        <end position="115"/>
    </location>
</feature>
<feature type="signal peptide" evidence="5">
    <location>
        <begin position="1"/>
        <end position="20"/>
    </location>
</feature>
<comment type="similarity">
    <text evidence="2">Belongs to the beta-microseminoprotein family.</text>
</comment>
<keyword evidence="4" id="KW-1015">Disulfide bond</keyword>
<evidence type="ECO:0000256" key="2">
    <source>
        <dbReference type="ARBA" id="ARBA00010352"/>
    </source>
</evidence>
<evidence type="ECO:0000256" key="3">
    <source>
        <dbReference type="ARBA" id="ARBA00022525"/>
    </source>
</evidence>
<comment type="subcellular location">
    <subcellularLocation>
        <location evidence="1">Secreted</location>
    </subcellularLocation>
</comment>
<dbReference type="Pfam" id="PF05825">
    <property type="entry name" value="PSP94"/>
    <property type="match status" value="1"/>
</dbReference>
<accession>A0AAV2ZFJ9</accession>
<name>A0AAV2ZFJ9_PYXAD</name>
<dbReference type="InterPro" id="IPR008735">
    <property type="entry name" value="PSP94"/>
</dbReference>